<dbReference type="OrthoDB" id="9805924at2"/>
<feature type="domain" description="N-acetyltransferase" evidence="1">
    <location>
        <begin position="2"/>
        <end position="143"/>
    </location>
</feature>
<dbReference type="InterPro" id="IPR016181">
    <property type="entry name" value="Acyl_CoA_acyltransferase"/>
</dbReference>
<dbReference type="AlphaFoldDB" id="A0A199XTU7"/>
<evidence type="ECO:0000313" key="3">
    <source>
        <dbReference type="Proteomes" id="UP000093807"/>
    </source>
</evidence>
<dbReference type="Proteomes" id="UP000093807">
    <property type="component" value="Unassembled WGS sequence"/>
</dbReference>
<proteinExistence type="predicted"/>
<dbReference type="GO" id="GO:0016747">
    <property type="term" value="F:acyltransferase activity, transferring groups other than amino-acyl groups"/>
    <property type="evidence" value="ECO:0007669"/>
    <property type="project" value="InterPro"/>
</dbReference>
<name>A0A199XTU7_9FLAO</name>
<dbReference type="PATRIC" id="fig|29536.5.peg.616"/>
<protein>
    <submittedName>
        <fullName evidence="2">Acetyltransferase (GNAT) family protein</fullName>
    </submittedName>
</protein>
<dbReference type="InterPro" id="IPR000182">
    <property type="entry name" value="GNAT_dom"/>
</dbReference>
<dbReference type="CDD" id="cd04301">
    <property type="entry name" value="NAT_SF"/>
    <property type="match status" value="1"/>
</dbReference>
<gene>
    <name evidence="2" type="ORF">FLB_05920</name>
</gene>
<dbReference type="SUPFAM" id="SSF55729">
    <property type="entry name" value="Acyl-CoA N-acyltransferases (Nat)"/>
    <property type="match status" value="1"/>
</dbReference>
<accession>A0A199XTU7</accession>
<comment type="caution">
    <text evidence="2">The sequence shown here is derived from an EMBL/GenBank/DDBJ whole genome shotgun (WGS) entry which is preliminary data.</text>
</comment>
<dbReference type="Gene3D" id="3.40.630.30">
    <property type="match status" value="1"/>
</dbReference>
<keyword evidence="3" id="KW-1185">Reference proteome</keyword>
<dbReference type="PROSITE" id="PS51186">
    <property type="entry name" value="GNAT"/>
    <property type="match status" value="1"/>
</dbReference>
<organism evidence="2 3">
    <name type="scientific">Flavobacterium succinicans</name>
    <dbReference type="NCBI Taxonomy" id="29536"/>
    <lineage>
        <taxon>Bacteria</taxon>
        <taxon>Pseudomonadati</taxon>
        <taxon>Bacteroidota</taxon>
        <taxon>Flavobacteriia</taxon>
        <taxon>Flavobacteriales</taxon>
        <taxon>Flavobacteriaceae</taxon>
        <taxon>Flavobacterium</taxon>
    </lineage>
</organism>
<dbReference type="RefSeq" id="WP_064714465.1">
    <property type="nucleotide sequence ID" value="NZ_JMTM01000017.1"/>
</dbReference>
<reference evidence="2 3" key="1">
    <citation type="submission" date="2016-06" db="EMBL/GenBank/DDBJ databases">
        <title>Draft genome sequence of Flavobacterium succinicans strain DD5b.</title>
        <authorList>
            <person name="Poehlein A."/>
            <person name="Daniel R."/>
            <person name="Simeonova D.D."/>
        </authorList>
    </citation>
    <scope>NUCLEOTIDE SEQUENCE [LARGE SCALE GENOMIC DNA]</scope>
    <source>
        <strain evidence="2 3">DD5b</strain>
    </source>
</reference>
<evidence type="ECO:0000313" key="2">
    <source>
        <dbReference type="EMBL" id="OAZ04744.1"/>
    </source>
</evidence>
<sequence length="143" mass="16179">MSGVKQASLSDIAILIPALLELRTNRTEAELHNLLKIQLSSGEYQVYYIGNSTMAFAVAGVRTLNFLHSGKTLYIDDLVTHSSYRNQGFGSQLLDFIKQFVKENNYEHLSLDSGFQRKEAYRLYLNAGFEVASLHFGRNVKEL</sequence>
<dbReference type="Pfam" id="PF00583">
    <property type="entry name" value="Acetyltransf_1"/>
    <property type="match status" value="1"/>
</dbReference>
<keyword evidence="2" id="KW-0808">Transferase</keyword>
<evidence type="ECO:0000259" key="1">
    <source>
        <dbReference type="PROSITE" id="PS51186"/>
    </source>
</evidence>
<dbReference type="EMBL" id="JMTM01000017">
    <property type="protein sequence ID" value="OAZ04744.1"/>
    <property type="molecule type" value="Genomic_DNA"/>
</dbReference>